<dbReference type="InterPro" id="IPR024097">
    <property type="entry name" value="bHLH_ZIP_TF"/>
</dbReference>
<evidence type="ECO:0000313" key="9">
    <source>
        <dbReference type="EMBL" id="EYU46217.1"/>
    </source>
</evidence>
<protein>
    <recommendedName>
        <fullName evidence="8">BHLH domain-containing protein</fullName>
    </recommendedName>
</protein>
<dbReference type="GO" id="GO:0003677">
    <property type="term" value="F:DNA binding"/>
    <property type="evidence" value="ECO:0007669"/>
    <property type="project" value="UniProtKB-KW"/>
</dbReference>
<organism evidence="9 10">
    <name type="scientific">Erythranthe guttata</name>
    <name type="common">Yellow monkey flower</name>
    <name type="synonym">Mimulus guttatus</name>
    <dbReference type="NCBI Taxonomy" id="4155"/>
    <lineage>
        <taxon>Eukaryota</taxon>
        <taxon>Viridiplantae</taxon>
        <taxon>Streptophyta</taxon>
        <taxon>Embryophyta</taxon>
        <taxon>Tracheophyta</taxon>
        <taxon>Spermatophyta</taxon>
        <taxon>Magnoliopsida</taxon>
        <taxon>eudicotyledons</taxon>
        <taxon>Gunneridae</taxon>
        <taxon>Pentapetalae</taxon>
        <taxon>asterids</taxon>
        <taxon>lamiids</taxon>
        <taxon>Lamiales</taxon>
        <taxon>Phrymaceae</taxon>
        <taxon>Erythranthe</taxon>
    </lineage>
</organism>
<feature type="compositionally biased region" description="Basic residues" evidence="7">
    <location>
        <begin position="122"/>
        <end position="131"/>
    </location>
</feature>
<dbReference type="FunFam" id="4.10.280.10:FF:000058">
    <property type="entry name" value="transcription factor BEE 3-like"/>
    <property type="match status" value="1"/>
</dbReference>
<evidence type="ECO:0000256" key="6">
    <source>
        <dbReference type="ARBA" id="ARBA00055372"/>
    </source>
</evidence>
<dbReference type="STRING" id="4155.A0A022S0B6"/>
<dbReference type="InterPro" id="IPR011598">
    <property type="entry name" value="bHLH_dom"/>
</dbReference>
<feature type="region of interest" description="Disordered" evidence="7">
    <location>
        <begin position="78"/>
        <end position="159"/>
    </location>
</feature>
<feature type="compositionally biased region" description="Basic and acidic residues" evidence="7">
    <location>
        <begin position="132"/>
        <end position="146"/>
    </location>
</feature>
<comment type="function">
    <text evidence="6">Positive regulator of brassinosteroid signaling.</text>
</comment>
<accession>A0A022S0B6</accession>
<dbReference type="OrthoDB" id="690068at2759"/>
<dbReference type="InterPro" id="IPR036638">
    <property type="entry name" value="HLH_DNA-bd_sf"/>
</dbReference>
<dbReference type="GO" id="GO:0006351">
    <property type="term" value="P:DNA-templated transcription"/>
    <property type="evidence" value="ECO:0007669"/>
    <property type="project" value="UniProtKB-ARBA"/>
</dbReference>
<evidence type="ECO:0000256" key="7">
    <source>
        <dbReference type="SAM" id="MobiDB-lite"/>
    </source>
</evidence>
<dbReference type="PhylomeDB" id="A0A022S0B6"/>
<dbReference type="PROSITE" id="PS50888">
    <property type="entry name" value="BHLH"/>
    <property type="match status" value="1"/>
</dbReference>
<evidence type="ECO:0000256" key="1">
    <source>
        <dbReference type="ARBA" id="ARBA00004123"/>
    </source>
</evidence>
<dbReference type="CDD" id="cd18919">
    <property type="entry name" value="bHLH_AtBPE_like"/>
    <property type="match status" value="1"/>
</dbReference>
<evidence type="ECO:0000256" key="4">
    <source>
        <dbReference type="ARBA" id="ARBA00023163"/>
    </source>
</evidence>
<keyword evidence="4" id="KW-0804">Transcription</keyword>
<comment type="subcellular location">
    <subcellularLocation>
        <location evidence="1">Nucleus</location>
    </subcellularLocation>
</comment>
<keyword evidence="5" id="KW-0539">Nucleus</keyword>
<dbReference type="PANTHER" id="PTHR12565:SF340">
    <property type="entry name" value="TRANSCRIPTION FACTOR BEE 3"/>
    <property type="match status" value="1"/>
</dbReference>
<dbReference type="KEGG" id="egt:105957488"/>
<dbReference type="GO" id="GO:0003700">
    <property type="term" value="F:DNA-binding transcription factor activity"/>
    <property type="evidence" value="ECO:0000318"/>
    <property type="project" value="GO_Central"/>
</dbReference>
<feature type="domain" description="BHLH" evidence="8">
    <location>
        <begin position="153"/>
        <end position="203"/>
    </location>
</feature>
<gene>
    <name evidence="9" type="ORF">MIMGU_mgv1a011969mg</name>
</gene>
<dbReference type="Gene3D" id="4.10.280.10">
    <property type="entry name" value="Helix-loop-helix DNA-binding domain"/>
    <property type="match status" value="1"/>
</dbReference>
<evidence type="ECO:0000256" key="5">
    <source>
        <dbReference type="ARBA" id="ARBA00023242"/>
    </source>
</evidence>
<evidence type="ECO:0000259" key="8">
    <source>
        <dbReference type="PROSITE" id="PS50888"/>
    </source>
</evidence>
<dbReference type="OMA" id="NNDAYES"/>
<evidence type="ECO:0000256" key="3">
    <source>
        <dbReference type="ARBA" id="ARBA00023125"/>
    </source>
</evidence>
<dbReference type="SMART" id="SM00353">
    <property type="entry name" value="HLH"/>
    <property type="match status" value="1"/>
</dbReference>
<dbReference type="GO" id="GO:0046983">
    <property type="term" value="F:protein dimerization activity"/>
    <property type="evidence" value="ECO:0007669"/>
    <property type="project" value="InterPro"/>
</dbReference>
<keyword evidence="3" id="KW-0238">DNA-binding</keyword>
<dbReference type="eggNOG" id="ENOG502QTM9">
    <property type="taxonomic scope" value="Eukaryota"/>
</dbReference>
<evidence type="ECO:0000256" key="2">
    <source>
        <dbReference type="ARBA" id="ARBA00023015"/>
    </source>
</evidence>
<evidence type="ECO:0000313" key="10">
    <source>
        <dbReference type="Proteomes" id="UP000030748"/>
    </source>
</evidence>
<sequence length="265" mass="29438">MADFFLQNFKQSFSLEDFDPGSDFVNQFSGLNHSLIGSFPHDSIFPQLSPGPGNLDNFPGLFIHDDKNVAVTPFTEPVILNNNHQKNTKRKADDTSTPESSSANSSAYSSPQVSDNGIRKPNCGRRGKKAKGGNEKEDEKPREVIHVRAKRGQATDSHSLAERVRRGKINERLRCLQDIVPGCYKTMGMAVMFDEIINYVQSLQNQVEFLSMKLTAASTYFDFNSDTYAMETMQKANAAIQGLSSGQISPLSLDFGCYNQLPHTK</sequence>
<dbReference type="AlphaFoldDB" id="A0A022S0B6"/>
<dbReference type="SUPFAM" id="SSF47459">
    <property type="entry name" value="HLH, helix-loop-helix DNA-binding domain"/>
    <property type="match status" value="1"/>
</dbReference>
<name>A0A022S0B6_ERYGU</name>
<reference evidence="9 10" key="1">
    <citation type="journal article" date="2013" name="Proc. Natl. Acad. Sci. U.S.A.">
        <title>Fine-scale variation in meiotic recombination in Mimulus inferred from population shotgun sequencing.</title>
        <authorList>
            <person name="Hellsten U."/>
            <person name="Wright K.M."/>
            <person name="Jenkins J."/>
            <person name="Shu S."/>
            <person name="Yuan Y."/>
            <person name="Wessler S.R."/>
            <person name="Schmutz J."/>
            <person name="Willis J.H."/>
            <person name="Rokhsar D.S."/>
        </authorList>
    </citation>
    <scope>NUCLEOTIDE SEQUENCE [LARGE SCALE GENOMIC DNA]</scope>
    <source>
        <strain evidence="10">cv. DUN x IM62</strain>
    </source>
</reference>
<proteinExistence type="predicted"/>
<dbReference type="PANTHER" id="PTHR12565">
    <property type="entry name" value="STEROL REGULATORY ELEMENT-BINDING PROTEIN"/>
    <property type="match status" value="1"/>
</dbReference>
<dbReference type="Proteomes" id="UP000030748">
    <property type="component" value="Unassembled WGS sequence"/>
</dbReference>
<dbReference type="EMBL" id="KI630171">
    <property type="protein sequence ID" value="EYU46217.1"/>
    <property type="molecule type" value="Genomic_DNA"/>
</dbReference>
<keyword evidence="2" id="KW-0805">Transcription regulation</keyword>
<dbReference type="GO" id="GO:0005634">
    <property type="term" value="C:nucleus"/>
    <property type="evidence" value="ECO:0000318"/>
    <property type="project" value="GO_Central"/>
</dbReference>
<keyword evidence="10" id="KW-1185">Reference proteome</keyword>
<feature type="compositionally biased region" description="Low complexity" evidence="7">
    <location>
        <begin position="95"/>
        <end position="114"/>
    </location>
</feature>